<gene>
    <name evidence="3" type="ORF">C2G38_2186733</name>
</gene>
<evidence type="ECO:0000256" key="1">
    <source>
        <dbReference type="PROSITE-ProRule" id="PRU00325"/>
    </source>
</evidence>
<comment type="caution">
    <text evidence="3">The sequence shown here is derived from an EMBL/GenBank/DDBJ whole genome shotgun (WGS) entry which is preliminary data.</text>
</comment>
<keyword evidence="1" id="KW-0479">Metal-binding</keyword>
<dbReference type="PROSITE" id="PS50966">
    <property type="entry name" value="ZF_SWIM"/>
    <property type="match status" value="1"/>
</dbReference>
<keyword evidence="1" id="KW-0863">Zinc-finger</keyword>
<evidence type="ECO:0000313" key="3">
    <source>
        <dbReference type="EMBL" id="RIB17672.1"/>
    </source>
</evidence>
<evidence type="ECO:0000259" key="2">
    <source>
        <dbReference type="PROSITE" id="PS50966"/>
    </source>
</evidence>
<proteinExistence type="predicted"/>
<dbReference type="OrthoDB" id="2430203at2759"/>
<dbReference type="GO" id="GO:0008270">
    <property type="term" value="F:zinc ion binding"/>
    <property type="evidence" value="ECO:0007669"/>
    <property type="project" value="UniProtKB-KW"/>
</dbReference>
<dbReference type="InterPro" id="IPR007527">
    <property type="entry name" value="Znf_SWIM"/>
</dbReference>
<reference evidence="3 4" key="1">
    <citation type="submission" date="2018-06" db="EMBL/GenBank/DDBJ databases">
        <title>Comparative genomics reveals the genomic features of Rhizophagus irregularis, R. cerebriforme, R. diaphanum and Gigaspora rosea, and their symbiotic lifestyle signature.</title>
        <authorList>
            <person name="Morin E."/>
            <person name="San Clemente H."/>
            <person name="Chen E.C.H."/>
            <person name="De La Providencia I."/>
            <person name="Hainaut M."/>
            <person name="Kuo A."/>
            <person name="Kohler A."/>
            <person name="Murat C."/>
            <person name="Tang N."/>
            <person name="Roy S."/>
            <person name="Loubradou J."/>
            <person name="Henrissat B."/>
            <person name="Grigoriev I.V."/>
            <person name="Corradi N."/>
            <person name="Roux C."/>
            <person name="Martin F.M."/>
        </authorList>
    </citation>
    <scope>NUCLEOTIDE SEQUENCE [LARGE SCALE GENOMIC DNA]</scope>
    <source>
        <strain evidence="3 4">DAOM 194757</strain>
    </source>
</reference>
<keyword evidence="1" id="KW-0862">Zinc</keyword>
<name>A0A397V6J7_9GLOM</name>
<feature type="domain" description="SWIM-type" evidence="2">
    <location>
        <begin position="249"/>
        <end position="293"/>
    </location>
</feature>
<dbReference type="Proteomes" id="UP000266673">
    <property type="component" value="Unassembled WGS sequence"/>
</dbReference>
<organism evidence="3 4">
    <name type="scientific">Gigaspora rosea</name>
    <dbReference type="NCBI Taxonomy" id="44941"/>
    <lineage>
        <taxon>Eukaryota</taxon>
        <taxon>Fungi</taxon>
        <taxon>Fungi incertae sedis</taxon>
        <taxon>Mucoromycota</taxon>
        <taxon>Glomeromycotina</taxon>
        <taxon>Glomeromycetes</taxon>
        <taxon>Diversisporales</taxon>
        <taxon>Gigasporaceae</taxon>
        <taxon>Gigaspora</taxon>
    </lineage>
</organism>
<protein>
    <recommendedName>
        <fullName evidence="2">SWIM-type domain-containing protein</fullName>
    </recommendedName>
</protein>
<dbReference type="AlphaFoldDB" id="A0A397V6J7"/>
<dbReference type="EMBL" id="QKWP01000591">
    <property type="protein sequence ID" value="RIB17672.1"/>
    <property type="molecule type" value="Genomic_DNA"/>
</dbReference>
<sequence length="356" mass="43470">MLPCKHIFYEQKYGHRKLLTIEAWRQFQQMFSEVGFEIYEHRELVSIESFEKDENYKATEGRRLTINKLMERTRNQYWSVEENGNENEKVEFIQILKIYVDVELELSRGFNYLNLKILKRLEGNADHNKSKDPWVYSRLEEYFTRWIAFGKIQWVEYIKREYLKNCKKWIDAYHQYEHQEMDTTNFIESWHKKLKYTHLRARQNHRIDSLIWTLRTALKDAEFEYESVYVVSLLGNRYYYVKSSKDNSYEVYIKEHIPQSNSIKPAYLECTCPDFKFRGMVCKHVFTVCQKFYPTPVLQTTFAQREKEPKKISKTKFEDWVDTKVRKKSNISLYDECKIPESDKRRTYDYIRKQRG</sequence>
<evidence type="ECO:0000313" key="4">
    <source>
        <dbReference type="Proteomes" id="UP000266673"/>
    </source>
</evidence>
<keyword evidence="4" id="KW-1185">Reference proteome</keyword>
<accession>A0A397V6J7</accession>